<dbReference type="PANTHER" id="PTHR30024:SF43">
    <property type="entry name" value="BLL4572 PROTEIN"/>
    <property type="match status" value="1"/>
</dbReference>
<protein>
    <submittedName>
        <fullName evidence="1">ABC transporter substrate-binding protein</fullName>
    </submittedName>
</protein>
<dbReference type="SUPFAM" id="SSF53850">
    <property type="entry name" value="Periplasmic binding protein-like II"/>
    <property type="match status" value="1"/>
</dbReference>
<gene>
    <name evidence="1" type="ORF">HLH21_00355</name>
</gene>
<evidence type="ECO:0000313" key="2">
    <source>
        <dbReference type="Proteomes" id="UP000561066"/>
    </source>
</evidence>
<dbReference type="EMBL" id="JABEQH010000001">
    <property type="protein sequence ID" value="MBB2174372.1"/>
    <property type="molecule type" value="Genomic_DNA"/>
</dbReference>
<keyword evidence="2" id="KW-1185">Reference proteome</keyword>
<dbReference type="Pfam" id="PF13379">
    <property type="entry name" value="NMT1_2"/>
    <property type="match status" value="1"/>
</dbReference>
<dbReference type="RefSeq" id="WP_182940241.1">
    <property type="nucleotide sequence ID" value="NZ_JABEQH010000001.1"/>
</dbReference>
<comment type="caution">
    <text evidence="1">The sequence shown here is derived from an EMBL/GenBank/DDBJ whole genome shotgun (WGS) entry which is preliminary data.</text>
</comment>
<accession>A0A7W4P1W0</accession>
<dbReference type="Proteomes" id="UP000561066">
    <property type="component" value="Unassembled WGS sequence"/>
</dbReference>
<proteinExistence type="predicted"/>
<dbReference type="AlphaFoldDB" id="A0A7W4P1W0"/>
<organism evidence="1 2">
    <name type="scientific">Gluconacetobacter johannae</name>
    <dbReference type="NCBI Taxonomy" id="112140"/>
    <lineage>
        <taxon>Bacteria</taxon>
        <taxon>Pseudomonadati</taxon>
        <taxon>Pseudomonadota</taxon>
        <taxon>Alphaproteobacteria</taxon>
        <taxon>Acetobacterales</taxon>
        <taxon>Acetobacteraceae</taxon>
        <taxon>Gluconacetobacter</taxon>
    </lineage>
</organism>
<dbReference type="PANTHER" id="PTHR30024">
    <property type="entry name" value="ALIPHATIC SULFONATES-BINDING PROTEIN-RELATED"/>
    <property type="match status" value="1"/>
</dbReference>
<evidence type="ECO:0000313" key="1">
    <source>
        <dbReference type="EMBL" id="MBB2174372.1"/>
    </source>
</evidence>
<sequence length="325" mass="34675">MSHPLRIGVLRLADSAPIVVARNAGLFERHGLSVDIAVSPSWANIADGLVWNGLDSALIFPPLAMMTALGRRGRKTGLRPVQAVSFGGNMIVLRGPARPGHDWTAGRAGHRSFRNWKADIGRTPRLAVVHAYSTHLLILTRFLSSIGISVQDDVQLKIMPPDRIIDALSAGSIDGFCAGPPWGEDAARQGLGFVVAGSAAICPGHVEKVLVLNDQAHIEAADLSRTLLAALHDAIALCVDPANADDIARQLAAPLAKGGLALPFAATRAIMPDASLPDAMVFKSRSWDHEALGWMVSDMQGLGWISPEDVVSLERLGWLTQEMAR</sequence>
<reference evidence="1 2" key="1">
    <citation type="submission" date="2020-04" db="EMBL/GenBank/DDBJ databases">
        <title>Description of novel Gluconacetobacter.</title>
        <authorList>
            <person name="Sombolestani A."/>
        </authorList>
    </citation>
    <scope>NUCLEOTIDE SEQUENCE [LARGE SCALE GENOMIC DNA]</scope>
    <source>
        <strain evidence="1 2">LMG 21312</strain>
    </source>
</reference>
<name>A0A7W4P1W0_9PROT</name>
<dbReference type="Gene3D" id="3.40.190.10">
    <property type="entry name" value="Periplasmic binding protein-like II"/>
    <property type="match status" value="2"/>
</dbReference>